<feature type="domain" description="S1 motif" evidence="6">
    <location>
        <begin position="206"/>
        <end position="285"/>
    </location>
</feature>
<feature type="compositionally biased region" description="Low complexity" evidence="4">
    <location>
        <begin position="537"/>
        <end position="550"/>
    </location>
</feature>
<dbReference type="GO" id="GO:0005840">
    <property type="term" value="C:ribosome"/>
    <property type="evidence" value="ECO:0007669"/>
    <property type="project" value="UniProtKB-KW"/>
</dbReference>
<dbReference type="GO" id="GO:0006412">
    <property type="term" value="P:translation"/>
    <property type="evidence" value="ECO:0007669"/>
    <property type="project" value="TreeGrafter"/>
</dbReference>
<evidence type="ECO:0000259" key="6">
    <source>
        <dbReference type="PROSITE" id="PS50126"/>
    </source>
</evidence>
<dbReference type="InterPro" id="IPR050437">
    <property type="entry name" value="Ribos_protein_bS1-like"/>
</dbReference>
<accession>A0A3B0MZC2</accession>
<dbReference type="GO" id="GO:1990904">
    <property type="term" value="C:ribonucleoprotein complex"/>
    <property type="evidence" value="ECO:0007669"/>
    <property type="project" value="UniProtKB-KW"/>
</dbReference>
<evidence type="ECO:0000256" key="4">
    <source>
        <dbReference type="SAM" id="MobiDB-lite"/>
    </source>
</evidence>
<feature type="domain" description="S1 motif" evidence="6">
    <location>
        <begin position="116"/>
        <end position="185"/>
    </location>
</feature>
<evidence type="ECO:0000256" key="1">
    <source>
        <dbReference type="ARBA" id="ARBA00006767"/>
    </source>
</evidence>
<gene>
    <name evidence="7" type="ORF">TAT_000379900</name>
    <name evidence="8" type="ORF">TAV_000379800</name>
</gene>
<dbReference type="InterPro" id="IPR003029">
    <property type="entry name" value="S1_domain"/>
</dbReference>
<proteinExistence type="inferred from homology"/>
<dbReference type="PANTHER" id="PTHR10724">
    <property type="entry name" value="30S RIBOSOMAL PROTEIN S1"/>
    <property type="match status" value="1"/>
</dbReference>
<reference evidence="8" key="1">
    <citation type="submission" date="2018-07" db="EMBL/GenBank/DDBJ databases">
        <authorList>
            <person name="Quirk P.G."/>
            <person name="Krulwich T.A."/>
        </authorList>
    </citation>
    <scope>NUCLEOTIDE SEQUENCE</scope>
    <source>
        <strain evidence="8">Anand</strain>
    </source>
</reference>
<dbReference type="Gene3D" id="2.40.50.140">
    <property type="entry name" value="Nucleic acid-binding proteins"/>
    <property type="match status" value="2"/>
</dbReference>
<protein>
    <submittedName>
        <fullName evidence="8">S1 RNA binding domain containing protein, putative</fullName>
    </submittedName>
</protein>
<sequence length="1060" mass="123281">MILYILIFSSFVTIHSYRNHTYIPNLQQFNTKLDLTKEPVNLINCDTEFQGHIGFEATEKIKEKLPKSIEFISKKMVKNILDHDLDVINSKPNQQKPKWKIRNNKKRFDVCHFKVGEKVKGRVSSVFPTYALVDIGSTKYAVLHARDLSLGWVDRVDLTLTPGEELDVYIKSINTEFNTIKLSLITPSETGISDKERKPLTDYQIEDVVEGVIVRKSPLGYYVDIGAKVDAFLHISDLKITERMRKSKTGKNYVNKDKYQIGNKLENLYIKSINILKNRIGLSENTFFEELERNVMTGKETPEQQSSYLRNYSLDFVKELRVRDIENMKVIGGYDDYLKSLNANRNTSVDHLLYLENLQEQRKIKEEQKKLFKDMSSKQKIKRDQEYFNRLTHKLCDLNDSAYEPTNDEKSIYKYGDNKVWTSNVYTPFQFSNNKSNDSDEVGNENQKDVGHANSKQVNQMSVNMQYFKTLNDEIVDGLKDVQGENFNLKQKYEAVHKYDEPYKLIDYLYEQFHQKPSNLSVQKDKYEYKRGYIHPSITDSTETSTTDSSNDVNSADKDNSARNSDVLEFSADDSERYENVLKREKLIKELLSSDDPDVVEVGEMLNETKNFDPFKHCQTLKESKESEIRGARNLFQDDVMQWNDRVCNLISDNPEIIPDLQPDTTEDKYAKDEFDSVDSPLEEEEIENIDPKVLKSLEEDDYEFTTPFIEGMKTNEHAYDTYKEDLDTFPDYDSNELQVQSQFPEHVKQDESDNLIKCSEPNISKTSTNLSGTDPIFRRHLVNKDEKVDIRSLINKLKKNKKIEKQMSNTDSPLTTLVLNSQPKTHEQHENKANAIINEIKNAVHNITNTISNDVSSGEVDTNTNTMAGTVNATPNSVDNKDNNSVDNVKDYIISQLEKQESLDRFLEESGEAEEDLDVFHNKNDLKLLIKYAKKHLTPNDYSAIEKLTRSGNEYTEQRIMDALKSCYSREEEKTKYKYYEEGYDKYLYNLENSEQNSDDGTKVYEMNAKFRILMKNRNFLNMLKRLNVDENMLNVNNIIQLLPQQYHFQRMTPTTELT</sequence>
<feature type="region of interest" description="Disordered" evidence="4">
    <location>
        <begin position="537"/>
        <end position="567"/>
    </location>
</feature>
<evidence type="ECO:0000256" key="2">
    <source>
        <dbReference type="ARBA" id="ARBA00022980"/>
    </source>
</evidence>
<dbReference type="VEuPathDB" id="PiroplasmaDB:TA11085"/>
<dbReference type="PANTHER" id="PTHR10724:SF7">
    <property type="entry name" value="SMALL RIBOSOMAL SUBUNIT PROTEIN BS1C"/>
    <property type="match status" value="1"/>
</dbReference>
<feature type="signal peptide" evidence="5">
    <location>
        <begin position="1"/>
        <end position="16"/>
    </location>
</feature>
<keyword evidence="5" id="KW-0732">Signal</keyword>
<evidence type="ECO:0000313" key="7">
    <source>
        <dbReference type="EMBL" id="SVP95084.1"/>
    </source>
</evidence>
<dbReference type="InterPro" id="IPR012340">
    <property type="entry name" value="NA-bd_OB-fold"/>
</dbReference>
<organism evidence="8">
    <name type="scientific">Theileria annulata</name>
    <dbReference type="NCBI Taxonomy" id="5874"/>
    <lineage>
        <taxon>Eukaryota</taxon>
        <taxon>Sar</taxon>
        <taxon>Alveolata</taxon>
        <taxon>Apicomplexa</taxon>
        <taxon>Aconoidasida</taxon>
        <taxon>Piroplasmida</taxon>
        <taxon>Theileriidae</taxon>
        <taxon>Theileria</taxon>
    </lineage>
</organism>
<dbReference type="GO" id="GO:0003735">
    <property type="term" value="F:structural constituent of ribosome"/>
    <property type="evidence" value="ECO:0007669"/>
    <property type="project" value="TreeGrafter"/>
</dbReference>
<dbReference type="EMBL" id="UIVT01000004">
    <property type="protein sequence ID" value="SVP95084.1"/>
    <property type="molecule type" value="Genomic_DNA"/>
</dbReference>
<feature type="chain" id="PRO_5036076042" evidence="5">
    <location>
        <begin position="17"/>
        <end position="1060"/>
    </location>
</feature>
<dbReference type="SMART" id="SM00316">
    <property type="entry name" value="S1"/>
    <property type="match status" value="2"/>
</dbReference>
<comment type="similarity">
    <text evidence="1">Belongs to the bacterial ribosomal protein bS1 family.</text>
</comment>
<dbReference type="PROSITE" id="PS50126">
    <property type="entry name" value="S1"/>
    <property type="match status" value="2"/>
</dbReference>
<evidence type="ECO:0000313" key="8">
    <source>
        <dbReference type="EMBL" id="SVP95633.1"/>
    </source>
</evidence>
<keyword evidence="3" id="KW-0687">Ribonucleoprotein</keyword>
<dbReference type="EMBL" id="UIVS01000004">
    <property type="protein sequence ID" value="SVP95633.1"/>
    <property type="molecule type" value="Genomic_DNA"/>
</dbReference>
<evidence type="ECO:0000256" key="5">
    <source>
        <dbReference type="SAM" id="SignalP"/>
    </source>
</evidence>
<dbReference type="SUPFAM" id="SSF50249">
    <property type="entry name" value="Nucleic acid-binding proteins"/>
    <property type="match status" value="2"/>
</dbReference>
<evidence type="ECO:0000256" key="3">
    <source>
        <dbReference type="ARBA" id="ARBA00023274"/>
    </source>
</evidence>
<keyword evidence="2" id="KW-0689">Ribosomal protein</keyword>
<dbReference type="GO" id="GO:0003729">
    <property type="term" value="F:mRNA binding"/>
    <property type="evidence" value="ECO:0007669"/>
    <property type="project" value="TreeGrafter"/>
</dbReference>
<dbReference type="AlphaFoldDB" id="A0A3B0MZC2"/>
<dbReference type="Pfam" id="PF00575">
    <property type="entry name" value="S1"/>
    <property type="match status" value="2"/>
</dbReference>
<name>A0A3B0MZC2_THEAN</name>